<evidence type="ECO:0000313" key="14">
    <source>
        <dbReference type="Proteomes" id="UP000320333"/>
    </source>
</evidence>
<evidence type="ECO:0000259" key="12">
    <source>
        <dbReference type="PROSITE" id="PS50929"/>
    </source>
</evidence>
<evidence type="ECO:0000256" key="2">
    <source>
        <dbReference type="ARBA" id="ARBA00007577"/>
    </source>
</evidence>
<evidence type="ECO:0000256" key="1">
    <source>
        <dbReference type="ARBA" id="ARBA00004141"/>
    </source>
</evidence>
<accession>A0A507FIH2</accession>
<dbReference type="PROSITE" id="PS50893">
    <property type="entry name" value="ABC_TRANSPORTER_2"/>
    <property type="match status" value="2"/>
</dbReference>
<dbReference type="InterPro" id="IPR011527">
    <property type="entry name" value="ABC1_TM_dom"/>
</dbReference>
<dbReference type="GO" id="GO:0015421">
    <property type="term" value="F:ABC-type oligopeptide transporter activity"/>
    <property type="evidence" value="ECO:0007669"/>
    <property type="project" value="TreeGrafter"/>
</dbReference>
<dbReference type="FunFam" id="3.40.50.300:FF:000967">
    <property type="entry name" value="ABC multidrug transporter mdr4"/>
    <property type="match status" value="1"/>
</dbReference>
<name>A0A507FIH2_9FUNG</name>
<sequence>MRFWTTVKLWWNIATTDPDADDDDDDDDNDDGPANIYLTSIFRYASPTDRLFLASAVLASLVNSTTSFAWTFILVTVSQIMTDFANSDKSTPARIEDARQLFQTQILRFVLVFMGLAVLYLFSGSLRVYLWTRVSERVALQLRNKFYDKVMRKDISWFENHSSGELVTHLTSHIDSIQMGVSDTLGVIMEGLFTFAIALIYSATVGWRLALPIIALTAFMVVIGTVAYRFAVRRLKRNLNAREKAGQVATEALTHIRTVKAFGGEQREQQKYAVHLKEIEKQHSQRGFILGLEQGVESFYSHAVYAFGIWYGFKLFLAGSITGAAVLQTLLLLLLGVDTLTEAISSMGDVHTATLAAARIFRIIEEDDNKIMLSDTPPLISASGSALMPTLEKPTAKSNSPLIEFKNVSFAYPSRRDVQVLDAFSLSIRKGQTVALVGSSGSGKSTIVSLLTRLYEAGSGDVLLGGVPIKQMAPKALRARFGVVSQEPVLFDTTIFQNVAWGAVDQDITLEQVQMACRQANVHEFITSLPNGYDTKVGEKGVLLSGGQKQRIAIARALISDPEILILDEATSALDTKSERVVQAAINKIMVGRTCVVIAHRLSTIINADQIVVMANGKILESGNHQTLLSNATGPYSALVKAQEMRKTDPAATKESTDEADEKETAQQPEQPRAESTDSEDADEIQVTADSSQKTWRFPLLRVIPFCRPNLVFLFVALFTSFLNGTLLPIFAGATSTMFSVFNVAPDPANQGTVNFWTMIFLILSIADFITPIIRRGLYFKVDAQIGNILRAKSFEAMLRQEISFFDRPENGVGSLAAKLASEVDRIGPCVGGSRFGLIIQALGGFGVGIVLGFMNAWQVTLLALACVPFLTIGIFWELKSNDTIADESAEAHEQACKFATDTLKNIRTVTLLGLQETFINLFEEQTQQPFINNLKIAAKASLGVGFKEAMEFASYGATFYYASRFVLDGTRTPNQVVIALFVVLYSSNSIGWMYYAIPAFARGHTAARSVFKIIDRKPAISNNNKNNNNSNQSFPSQVTNMKFSGVHFSYPLRPEVPVLNGIDFESLRGKTVAIVGASGSGKSTIVSLLMRLYDATRGTITVEGHKIQDWDVTQLREHMALVGQEPSLFSGTIADNIAYGARSNDYVVLRDEIQAAAKMANIHEFVESLPDGYDTVLGESVGVSGGQKQRIAIARALIRKPDVLLLDEATSALDSASERVVENALKEASAGRTVISIAHRLSTIQGADLIIVMTSGNIVESGTHRELMDKGGVYSSMIASQAGEAVRAA</sequence>
<keyword evidence="4 10" id="KW-0812">Transmembrane</keyword>
<feature type="transmembrane region" description="Helical" evidence="10">
    <location>
        <begin position="209"/>
        <end position="232"/>
    </location>
</feature>
<evidence type="ECO:0000256" key="9">
    <source>
        <dbReference type="SAM" id="MobiDB-lite"/>
    </source>
</evidence>
<dbReference type="InterPro" id="IPR003593">
    <property type="entry name" value="AAA+_ATPase"/>
</dbReference>
<evidence type="ECO:0000256" key="6">
    <source>
        <dbReference type="ARBA" id="ARBA00022840"/>
    </source>
</evidence>
<feature type="domain" description="ABC transporter" evidence="11">
    <location>
        <begin position="403"/>
        <end position="641"/>
    </location>
</feature>
<dbReference type="CDD" id="cd18578">
    <property type="entry name" value="ABC_6TM_Pgp_ABCB1_D2_like"/>
    <property type="match status" value="1"/>
</dbReference>
<evidence type="ECO:0000256" key="5">
    <source>
        <dbReference type="ARBA" id="ARBA00022741"/>
    </source>
</evidence>
<keyword evidence="8 10" id="KW-0472">Membrane</keyword>
<feature type="transmembrane region" description="Helical" evidence="10">
    <location>
        <begin position="860"/>
        <end position="879"/>
    </location>
</feature>
<evidence type="ECO:0008006" key="15">
    <source>
        <dbReference type="Google" id="ProtNLM"/>
    </source>
</evidence>
<feature type="transmembrane region" description="Helical" evidence="10">
    <location>
        <begin position="287"/>
        <end position="310"/>
    </location>
</feature>
<dbReference type="InterPro" id="IPR017871">
    <property type="entry name" value="ABC_transporter-like_CS"/>
</dbReference>
<feature type="domain" description="ABC transmembrane type-1" evidence="12">
    <location>
        <begin position="56"/>
        <end position="352"/>
    </location>
</feature>
<evidence type="ECO:0000256" key="8">
    <source>
        <dbReference type="ARBA" id="ARBA00023136"/>
    </source>
</evidence>
<feature type="transmembrane region" description="Helical" evidence="10">
    <location>
        <begin position="754"/>
        <end position="774"/>
    </location>
</feature>
<dbReference type="InterPro" id="IPR036640">
    <property type="entry name" value="ABC1_TM_sf"/>
</dbReference>
<evidence type="ECO:0000256" key="4">
    <source>
        <dbReference type="ARBA" id="ARBA00022692"/>
    </source>
</evidence>
<dbReference type="FunFam" id="3.40.50.300:FF:000205">
    <property type="entry name" value="ABC transporter B family member 4"/>
    <property type="match status" value="1"/>
</dbReference>
<dbReference type="Pfam" id="PF00005">
    <property type="entry name" value="ABC_tran"/>
    <property type="match status" value="2"/>
</dbReference>
<evidence type="ECO:0000256" key="10">
    <source>
        <dbReference type="SAM" id="Phobius"/>
    </source>
</evidence>
<dbReference type="InterPro" id="IPR003439">
    <property type="entry name" value="ABC_transporter-like_ATP-bd"/>
</dbReference>
<feature type="transmembrane region" description="Helical" evidence="10">
    <location>
        <begin position="711"/>
        <end position="734"/>
    </location>
</feature>
<feature type="transmembrane region" description="Helical" evidence="10">
    <location>
        <begin position="184"/>
        <end position="203"/>
    </location>
</feature>
<dbReference type="CDD" id="cd18577">
    <property type="entry name" value="ABC_6TM_Pgp_ABCB1_D1_like"/>
    <property type="match status" value="1"/>
</dbReference>
<feature type="transmembrane region" description="Helical" evidence="10">
    <location>
        <begin position="316"/>
        <end position="337"/>
    </location>
</feature>
<protein>
    <recommendedName>
        <fullName evidence="15">P-loop containing nucleoside triphosphate hydrolase protein</fullName>
    </recommendedName>
</protein>
<feature type="domain" description="ABC transporter" evidence="11">
    <location>
        <begin position="1042"/>
        <end position="1281"/>
    </location>
</feature>
<dbReference type="SMART" id="SM00382">
    <property type="entry name" value="AAA"/>
    <property type="match status" value="2"/>
</dbReference>
<evidence type="ECO:0000256" key="3">
    <source>
        <dbReference type="ARBA" id="ARBA00022448"/>
    </source>
</evidence>
<dbReference type="SUPFAM" id="SSF90123">
    <property type="entry name" value="ABC transporter transmembrane region"/>
    <property type="match status" value="2"/>
</dbReference>
<feature type="transmembrane region" description="Helical" evidence="10">
    <location>
        <begin position="836"/>
        <end position="854"/>
    </location>
</feature>
<feature type="domain" description="ABC transmembrane type-1" evidence="12">
    <location>
        <begin position="715"/>
        <end position="1003"/>
    </location>
</feature>
<feature type="transmembrane region" description="Helical" evidence="10">
    <location>
        <begin position="106"/>
        <end position="130"/>
    </location>
</feature>
<keyword evidence="3" id="KW-0813">Transport</keyword>
<dbReference type="Gene3D" id="1.20.1560.10">
    <property type="entry name" value="ABC transporter type 1, transmembrane domain"/>
    <property type="match status" value="1"/>
</dbReference>
<comment type="caution">
    <text evidence="13">The sequence shown here is derived from an EMBL/GenBank/DDBJ whole genome shotgun (WGS) entry which is preliminary data.</text>
</comment>
<dbReference type="SUPFAM" id="SSF52540">
    <property type="entry name" value="P-loop containing nucleoside triphosphate hydrolases"/>
    <property type="match status" value="2"/>
</dbReference>
<dbReference type="CDD" id="cd03249">
    <property type="entry name" value="ABC_MTABC3_MDL1_MDL2"/>
    <property type="match status" value="1"/>
</dbReference>
<dbReference type="Gene3D" id="3.40.50.300">
    <property type="entry name" value="P-loop containing nucleotide triphosphate hydrolases"/>
    <property type="match status" value="2"/>
</dbReference>
<evidence type="ECO:0000259" key="11">
    <source>
        <dbReference type="PROSITE" id="PS50893"/>
    </source>
</evidence>
<feature type="region of interest" description="Disordered" evidence="9">
    <location>
        <begin position="644"/>
        <end position="686"/>
    </location>
</feature>
<dbReference type="PROSITE" id="PS50929">
    <property type="entry name" value="ABC_TM1F"/>
    <property type="match status" value="2"/>
</dbReference>
<keyword evidence="14" id="KW-1185">Reference proteome</keyword>
<gene>
    <name evidence="13" type="ORF">CcCBS67573_g02627</name>
</gene>
<comment type="subcellular location">
    <subcellularLocation>
        <location evidence="1">Membrane</location>
        <topology evidence="1">Multi-pass membrane protein</topology>
    </subcellularLocation>
</comment>
<dbReference type="PANTHER" id="PTHR43394">
    <property type="entry name" value="ATP-DEPENDENT PERMEASE MDL1, MITOCHONDRIAL"/>
    <property type="match status" value="1"/>
</dbReference>
<evidence type="ECO:0000313" key="13">
    <source>
        <dbReference type="EMBL" id="TPX76104.1"/>
    </source>
</evidence>
<dbReference type="PROSITE" id="PS00211">
    <property type="entry name" value="ABC_TRANSPORTER_1"/>
    <property type="match status" value="2"/>
</dbReference>
<dbReference type="Pfam" id="PF00664">
    <property type="entry name" value="ABC_membrane"/>
    <property type="match status" value="2"/>
</dbReference>
<dbReference type="GO" id="GO:0005524">
    <property type="term" value="F:ATP binding"/>
    <property type="evidence" value="ECO:0007669"/>
    <property type="project" value="UniProtKB-KW"/>
</dbReference>
<keyword evidence="6" id="KW-0067">ATP-binding</keyword>
<keyword evidence="7 10" id="KW-1133">Transmembrane helix</keyword>
<dbReference type="GO" id="GO:0090374">
    <property type="term" value="P:oligopeptide export from mitochondrion"/>
    <property type="evidence" value="ECO:0007669"/>
    <property type="project" value="TreeGrafter"/>
</dbReference>
<dbReference type="OrthoDB" id="6500128at2759"/>
<comment type="similarity">
    <text evidence="2">Belongs to the ABC transporter superfamily. ABCB family. Multidrug resistance exporter (TC 3.A.1.201) subfamily.</text>
</comment>
<evidence type="ECO:0000256" key="7">
    <source>
        <dbReference type="ARBA" id="ARBA00022989"/>
    </source>
</evidence>
<dbReference type="STRING" id="246404.A0A507FIH2"/>
<dbReference type="InterPro" id="IPR039421">
    <property type="entry name" value="Type_1_exporter"/>
</dbReference>
<proteinExistence type="inferred from homology"/>
<dbReference type="PANTHER" id="PTHR43394:SF27">
    <property type="entry name" value="ATP-DEPENDENT TRANSLOCASE ABCB1-LIKE"/>
    <property type="match status" value="1"/>
</dbReference>
<reference evidence="13 14" key="1">
    <citation type="journal article" date="2019" name="Sci. Rep.">
        <title>Comparative genomics of chytrid fungi reveal insights into the obligate biotrophic and pathogenic lifestyle of Synchytrium endobioticum.</title>
        <authorList>
            <person name="van de Vossenberg B.T.L.H."/>
            <person name="Warris S."/>
            <person name="Nguyen H.D.T."/>
            <person name="van Gent-Pelzer M.P.E."/>
            <person name="Joly D.L."/>
            <person name="van de Geest H.C."/>
            <person name="Bonants P.J.M."/>
            <person name="Smith D.S."/>
            <person name="Levesque C.A."/>
            <person name="van der Lee T.A.J."/>
        </authorList>
    </citation>
    <scope>NUCLEOTIDE SEQUENCE [LARGE SCALE GENOMIC DNA]</scope>
    <source>
        <strain evidence="13 14">CBS 675.73</strain>
    </source>
</reference>
<dbReference type="Proteomes" id="UP000320333">
    <property type="component" value="Unassembled WGS sequence"/>
</dbReference>
<keyword evidence="5" id="KW-0547">Nucleotide-binding</keyword>
<organism evidence="13 14">
    <name type="scientific">Chytriomyces confervae</name>
    <dbReference type="NCBI Taxonomy" id="246404"/>
    <lineage>
        <taxon>Eukaryota</taxon>
        <taxon>Fungi</taxon>
        <taxon>Fungi incertae sedis</taxon>
        <taxon>Chytridiomycota</taxon>
        <taxon>Chytridiomycota incertae sedis</taxon>
        <taxon>Chytridiomycetes</taxon>
        <taxon>Chytridiales</taxon>
        <taxon>Chytriomycetaceae</taxon>
        <taxon>Chytriomyces</taxon>
    </lineage>
</organism>
<dbReference type="GO" id="GO:0016887">
    <property type="term" value="F:ATP hydrolysis activity"/>
    <property type="evidence" value="ECO:0007669"/>
    <property type="project" value="InterPro"/>
</dbReference>
<dbReference type="GO" id="GO:0005743">
    <property type="term" value="C:mitochondrial inner membrane"/>
    <property type="evidence" value="ECO:0007669"/>
    <property type="project" value="TreeGrafter"/>
</dbReference>
<dbReference type="InterPro" id="IPR027417">
    <property type="entry name" value="P-loop_NTPase"/>
</dbReference>
<dbReference type="EMBL" id="QEAP01000057">
    <property type="protein sequence ID" value="TPX76104.1"/>
    <property type="molecule type" value="Genomic_DNA"/>
</dbReference>
<feature type="transmembrane region" description="Helical" evidence="10">
    <location>
        <begin position="51"/>
        <end position="73"/>
    </location>
</feature>
<feature type="transmembrane region" description="Helical" evidence="10">
    <location>
        <begin position="977"/>
        <end position="996"/>
    </location>
</feature>